<comment type="subunit">
    <text evidence="2">The 26S proteasome consists of a 20S proteasome core and two 19S regulatory subunits.</text>
</comment>
<proteinExistence type="inferred from homology"/>
<dbReference type="VEuPathDB" id="GiardiaDB:SS50377_21127"/>
<sequence length="246" mass="27094">MSKYDFSTTTFSDEGRLHQVEYAIKAVATAPTILAVNFNSQILIAAHKRIPALFAQKRTEKLLQLDKSVYIAVSGVLSDANVLIEEGRLFAQEYFQERGQRVPLQRLSVHMADIMQTATQYGGLRPYGVGALLLGAEGIYQIDPSGNVAKWQAAAVGKASGDVNAKIKQLIKDGITDVAQLKKIGVQSLSKGVEKEDLNKNGVELALISFDKYQGSIEYINDDEIEQICKQVIEDGDREEDNENSK</sequence>
<keyword evidence="1 2" id="KW-0647">Proteasome</keyword>
<dbReference type="InterPro" id="IPR050115">
    <property type="entry name" value="Proteasome_alpha"/>
</dbReference>
<dbReference type="InterPro" id="IPR001353">
    <property type="entry name" value="Proteasome_sua/b"/>
</dbReference>
<reference evidence="4 5" key="1">
    <citation type="journal article" date="2014" name="PLoS Genet.">
        <title>The Genome of Spironucleus salmonicida Highlights a Fish Pathogen Adapted to Fluctuating Environments.</title>
        <authorList>
            <person name="Xu F."/>
            <person name="Jerlstrom-Hultqvist J."/>
            <person name="Einarsson E."/>
            <person name="Astvaldsson A."/>
            <person name="Svard S.G."/>
            <person name="Andersson J.O."/>
        </authorList>
    </citation>
    <scope>NUCLEOTIDE SEQUENCE</scope>
    <source>
        <strain evidence="5">ATCC 50377</strain>
    </source>
</reference>
<dbReference type="Proteomes" id="UP000018208">
    <property type="component" value="Unassembled WGS sequence"/>
</dbReference>
<evidence type="ECO:0000256" key="2">
    <source>
        <dbReference type="RuleBase" id="RU000551"/>
    </source>
</evidence>
<dbReference type="GO" id="GO:0005737">
    <property type="term" value="C:cytoplasm"/>
    <property type="evidence" value="ECO:0007669"/>
    <property type="project" value="UniProtKB-SubCell"/>
</dbReference>
<keyword evidence="2" id="KW-0963">Cytoplasm</keyword>
<evidence type="ECO:0000259" key="3">
    <source>
        <dbReference type="PROSITE" id="PS00388"/>
    </source>
</evidence>
<dbReference type="AlphaFoldDB" id="V6LHW9"/>
<organism evidence="4">
    <name type="scientific">Spironucleus salmonicida</name>
    <dbReference type="NCBI Taxonomy" id="348837"/>
    <lineage>
        <taxon>Eukaryota</taxon>
        <taxon>Metamonada</taxon>
        <taxon>Diplomonadida</taxon>
        <taxon>Hexamitidae</taxon>
        <taxon>Hexamitinae</taxon>
        <taxon>Spironucleus</taxon>
    </lineage>
</organism>
<reference evidence="5" key="2">
    <citation type="submission" date="2020-12" db="EMBL/GenBank/DDBJ databases">
        <title>New Spironucleus salmonicida genome in near-complete chromosomes.</title>
        <authorList>
            <person name="Xu F."/>
            <person name="Kurt Z."/>
            <person name="Jimenez-Gonzalez A."/>
            <person name="Astvaldsson A."/>
            <person name="Andersson J.O."/>
            <person name="Svard S.G."/>
        </authorList>
    </citation>
    <scope>NUCLEOTIDE SEQUENCE</scope>
    <source>
        <strain evidence="5">ATCC 50377</strain>
    </source>
</reference>
<dbReference type="InterPro" id="IPR000426">
    <property type="entry name" value="Proteasome_asu_N"/>
</dbReference>
<dbReference type="GO" id="GO:0005634">
    <property type="term" value="C:nucleus"/>
    <property type="evidence" value="ECO:0007669"/>
    <property type="project" value="UniProtKB-SubCell"/>
</dbReference>
<dbReference type="PROSITE" id="PS00388">
    <property type="entry name" value="PROTEASOME_ALPHA_1"/>
    <property type="match status" value="1"/>
</dbReference>
<keyword evidence="2" id="KW-0539">Nucleus</keyword>
<dbReference type="OrthoDB" id="431557at2759"/>
<comment type="similarity">
    <text evidence="2">Belongs to the peptidase T1A family.</text>
</comment>
<dbReference type="GO" id="GO:0019773">
    <property type="term" value="C:proteasome core complex, alpha-subunit complex"/>
    <property type="evidence" value="ECO:0007669"/>
    <property type="project" value="InterPro"/>
</dbReference>
<evidence type="ECO:0000313" key="6">
    <source>
        <dbReference type="Proteomes" id="UP000018208"/>
    </source>
</evidence>
<comment type="subcellular location">
    <subcellularLocation>
        <location evidence="2">Cytoplasm</location>
    </subcellularLocation>
    <subcellularLocation>
        <location evidence="2">Nucleus</location>
    </subcellularLocation>
</comment>
<accession>V6LHW9</accession>
<evidence type="ECO:0000256" key="1">
    <source>
        <dbReference type="ARBA" id="ARBA00022942"/>
    </source>
</evidence>
<dbReference type="EMBL" id="KI546130">
    <property type="protein sequence ID" value="EST43908.1"/>
    <property type="molecule type" value="Genomic_DNA"/>
</dbReference>
<dbReference type="Gene3D" id="3.60.20.10">
    <property type="entry name" value="Glutamine Phosphoribosylpyrophosphate, subunit 1, domain 1"/>
    <property type="match status" value="1"/>
</dbReference>
<dbReference type="InterPro" id="IPR029055">
    <property type="entry name" value="Ntn_hydrolases_N"/>
</dbReference>
<keyword evidence="6" id="KW-1185">Reference proteome</keyword>
<dbReference type="SUPFAM" id="SSF56235">
    <property type="entry name" value="N-terminal nucleophile aminohydrolases (Ntn hydrolases)"/>
    <property type="match status" value="1"/>
</dbReference>
<evidence type="ECO:0000313" key="5">
    <source>
        <dbReference type="EMBL" id="KAH0577773.1"/>
    </source>
</evidence>
<dbReference type="Pfam" id="PF10584">
    <property type="entry name" value="Proteasome_A_N"/>
    <property type="match status" value="1"/>
</dbReference>
<protein>
    <recommendedName>
        <fullName evidence="2">Proteasome subunit alpha type</fullName>
    </recommendedName>
</protein>
<name>V6LHW9_9EUKA</name>
<feature type="domain" description="Proteasome alpha-type subunits" evidence="3">
    <location>
        <begin position="4"/>
        <end position="26"/>
    </location>
</feature>
<dbReference type="GO" id="GO:0006511">
    <property type="term" value="P:ubiquitin-dependent protein catabolic process"/>
    <property type="evidence" value="ECO:0007669"/>
    <property type="project" value="InterPro"/>
</dbReference>
<dbReference type="PANTHER" id="PTHR11599">
    <property type="entry name" value="PROTEASOME SUBUNIT ALPHA/BETA"/>
    <property type="match status" value="1"/>
</dbReference>
<dbReference type="SMART" id="SM00948">
    <property type="entry name" value="Proteasome_A_N"/>
    <property type="match status" value="1"/>
</dbReference>
<dbReference type="EMBL" id="AUWU02000001">
    <property type="protein sequence ID" value="KAH0577773.1"/>
    <property type="molecule type" value="Genomic_DNA"/>
</dbReference>
<evidence type="ECO:0000313" key="4">
    <source>
        <dbReference type="EMBL" id="EST43908.1"/>
    </source>
</evidence>
<gene>
    <name evidence="4" type="ORF">SS50377_16208</name>
    <name evidence="5" type="ORF">SS50377_21127</name>
</gene>
<dbReference type="Pfam" id="PF00227">
    <property type="entry name" value="Proteasome"/>
    <property type="match status" value="1"/>
</dbReference>